<dbReference type="InterPro" id="IPR050698">
    <property type="entry name" value="MBL"/>
</dbReference>
<dbReference type="SMART" id="SM01027">
    <property type="entry name" value="Beta-Casp"/>
    <property type="match status" value="1"/>
</dbReference>
<dbReference type="CDD" id="cd16295">
    <property type="entry name" value="TTHA0252-CPSF-like_MBL-fold"/>
    <property type="match status" value="1"/>
</dbReference>
<dbReference type="PANTHER" id="PTHR11203:SF37">
    <property type="entry name" value="INTEGRATOR COMPLEX SUBUNIT 11"/>
    <property type="match status" value="1"/>
</dbReference>
<evidence type="ECO:0000313" key="4">
    <source>
        <dbReference type="EMBL" id="HFI92516.1"/>
    </source>
</evidence>
<dbReference type="SMART" id="SM00849">
    <property type="entry name" value="Lactamase_B"/>
    <property type="match status" value="1"/>
</dbReference>
<evidence type="ECO:0000256" key="1">
    <source>
        <dbReference type="ARBA" id="ARBA00022801"/>
    </source>
</evidence>
<protein>
    <submittedName>
        <fullName evidence="4">MBL fold metallo-hydrolase</fullName>
    </submittedName>
</protein>
<name>A0A7V2ZM52_9BACT</name>
<dbReference type="InterPro" id="IPR036866">
    <property type="entry name" value="RibonucZ/Hydroxyglut_hydro"/>
</dbReference>
<dbReference type="GO" id="GO:0016787">
    <property type="term" value="F:hydrolase activity"/>
    <property type="evidence" value="ECO:0007669"/>
    <property type="project" value="UniProtKB-KW"/>
</dbReference>
<dbReference type="Gene3D" id="3.60.15.10">
    <property type="entry name" value="Ribonuclease Z/Hydroxyacylglutathione hydrolase-like"/>
    <property type="match status" value="1"/>
</dbReference>
<feature type="domain" description="Beta-Casp" evidence="3">
    <location>
        <begin position="254"/>
        <end position="380"/>
    </location>
</feature>
<dbReference type="Gene3D" id="3.40.50.10890">
    <property type="match status" value="1"/>
</dbReference>
<dbReference type="Pfam" id="PF16661">
    <property type="entry name" value="Lactamase_B_6"/>
    <property type="match status" value="1"/>
</dbReference>
<dbReference type="InterPro" id="IPR011108">
    <property type="entry name" value="RMMBL"/>
</dbReference>
<comment type="caution">
    <text evidence="4">The sequence shown here is derived from an EMBL/GenBank/DDBJ whole genome shotgun (WGS) entry which is preliminary data.</text>
</comment>
<accession>A0A7V2ZM52</accession>
<evidence type="ECO:0000259" key="3">
    <source>
        <dbReference type="SMART" id="SM01027"/>
    </source>
</evidence>
<dbReference type="EMBL" id="DSUJ01000011">
    <property type="protein sequence ID" value="HFI92516.1"/>
    <property type="molecule type" value="Genomic_DNA"/>
</dbReference>
<dbReference type="InterPro" id="IPR022712">
    <property type="entry name" value="Beta_Casp"/>
</dbReference>
<evidence type="ECO:0000259" key="2">
    <source>
        <dbReference type="SMART" id="SM00849"/>
    </source>
</evidence>
<dbReference type="Pfam" id="PF07521">
    <property type="entry name" value="RMMBL"/>
    <property type="match status" value="1"/>
</dbReference>
<sequence>MKIQFIGGARTVTGSLHLLHINGKKILLECGLFQGRRKDTYDKNKNFPFDPKEIDALILSHAHIDHSGNIPNLVSKGFDGLIYATAATVDLCQIMLRDSAHLQEKDVEWVNKKRVKKGDSPVEPLYTLDDVEKAMEHFVGVQYNKTIELFDGINFSFRDAGHILGSAGVHIEIKENQNKKISLGFSGDIGRPESPVIKSPDVLRDLDVLIMESTYGNRLHSPTEQVEEELAQTVNQVVNDNGKIIIPAFAVGRTQTIVYVLHKLFDQNRIPEIPIYVDSPLAVDATNVFRSHPECLDRETYRIFLQNGEDPFGFSRLKYIKKVEESKELNEKQGPMIIISASGMAEGGRILHHLANNIENPKNLILFVGYAAEHTLARKIMDGEQTVNIFGEEYKVKAKVKSMDYFSAHADQNELLDYLRLNPVKKLKNIFLVHGEEDQALPFRQKLLTKGYKSVDFPISNSIYEI</sequence>
<organism evidence="4">
    <name type="scientific">Ignavibacterium album</name>
    <dbReference type="NCBI Taxonomy" id="591197"/>
    <lineage>
        <taxon>Bacteria</taxon>
        <taxon>Pseudomonadati</taxon>
        <taxon>Ignavibacteriota</taxon>
        <taxon>Ignavibacteria</taxon>
        <taxon>Ignavibacteriales</taxon>
        <taxon>Ignavibacteriaceae</taxon>
        <taxon>Ignavibacterium</taxon>
    </lineage>
</organism>
<feature type="domain" description="Metallo-beta-lactamase" evidence="2">
    <location>
        <begin position="13"/>
        <end position="249"/>
    </location>
</feature>
<dbReference type="SUPFAM" id="SSF56281">
    <property type="entry name" value="Metallo-hydrolase/oxidoreductase"/>
    <property type="match status" value="1"/>
</dbReference>
<dbReference type="InterPro" id="IPR001279">
    <property type="entry name" value="Metallo-B-lactamas"/>
</dbReference>
<dbReference type="GO" id="GO:0004521">
    <property type="term" value="F:RNA endonuclease activity"/>
    <property type="evidence" value="ECO:0007669"/>
    <property type="project" value="TreeGrafter"/>
</dbReference>
<reference evidence="4" key="1">
    <citation type="journal article" date="2020" name="mSystems">
        <title>Genome- and Community-Level Interaction Insights into Carbon Utilization and Element Cycling Functions of Hydrothermarchaeota in Hydrothermal Sediment.</title>
        <authorList>
            <person name="Zhou Z."/>
            <person name="Liu Y."/>
            <person name="Xu W."/>
            <person name="Pan J."/>
            <person name="Luo Z.H."/>
            <person name="Li M."/>
        </authorList>
    </citation>
    <scope>NUCLEOTIDE SEQUENCE [LARGE SCALE GENOMIC DNA]</scope>
    <source>
        <strain evidence="4">SpSt-479</strain>
    </source>
</reference>
<dbReference type="AlphaFoldDB" id="A0A7V2ZM52"/>
<gene>
    <name evidence="4" type="ORF">ENS31_13445</name>
</gene>
<dbReference type="Pfam" id="PF10996">
    <property type="entry name" value="Beta-Casp"/>
    <property type="match status" value="1"/>
</dbReference>
<proteinExistence type="predicted"/>
<keyword evidence="1 4" id="KW-0378">Hydrolase</keyword>
<dbReference type="PANTHER" id="PTHR11203">
    <property type="entry name" value="CLEAVAGE AND POLYADENYLATION SPECIFICITY FACTOR FAMILY MEMBER"/>
    <property type="match status" value="1"/>
</dbReference>